<dbReference type="SUPFAM" id="SSF50998">
    <property type="entry name" value="Quinoprotein alcohol dehydrogenase-like"/>
    <property type="match status" value="1"/>
</dbReference>
<dbReference type="Pfam" id="PF00041">
    <property type="entry name" value="fn3"/>
    <property type="match status" value="1"/>
</dbReference>
<evidence type="ECO:0000259" key="12">
    <source>
        <dbReference type="PROSITE" id="PS50022"/>
    </source>
</evidence>
<dbReference type="PROSITE" id="PS51766">
    <property type="entry name" value="DOCKERIN"/>
    <property type="match status" value="1"/>
</dbReference>
<dbReference type="Gene3D" id="2.60.120.200">
    <property type="match status" value="1"/>
</dbReference>
<feature type="domain" description="Fibronectin type-III" evidence="13">
    <location>
        <begin position="1430"/>
        <end position="1521"/>
    </location>
</feature>
<dbReference type="Pfam" id="PF13385">
    <property type="entry name" value="Laminin_G_3"/>
    <property type="match status" value="1"/>
</dbReference>
<keyword evidence="4 11" id="KW-0732">Signal</keyword>
<dbReference type="InterPro" id="IPR013783">
    <property type="entry name" value="Ig-like_fold"/>
</dbReference>
<gene>
    <name evidence="15" type="ordered locus">AciPR4_2101</name>
</gene>
<comment type="subcellular location">
    <subcellularLocation>
        <location evidence="1">Endoplasmic reticulum membrane</location>
        <topology evidence="1">Single-pass type I membrane protein</topology>
    </subcellularLocation>
</comment>
<evidence type="ECO:0000256" key="1">
    <source>
        <dbReference type="ARBA" id="ARBA00004115"/>
    </source>
</evidence>
<dbReference type="Gene3D" id="2.60.40.10">
    <property type="entry name" value="Immunoglobulins"/>
    <property type="match status" value="5"/>
</dbReference>
<keyword evidence="8" id="KW-1015">Disulfide bond</keyword>
<dbReference type="InterPro" id="IPR036116">
    <property type="entry name" value="FN3_sf"/>
</dbReference>
<dbReference type="InterPro" id="IPR008979">
    <property type="entry name" value="Galactose-bd-like_sf"/>
</dbReference>
<dbReference type="SMART" id="SM00560">
    <property type="entry name" value="LamGL"/>
    <property type="match status" value="1"/>
</dbReference>
<protein>
    <submittedName>
        <fullName evidence="15">Coagulation factor 5/8 type domain protein</fullName>
    </submittedName>
</protein>
<dbReference type="eggNOG" id="COG3291">
    <property type="taxonomic scope" value="Bacteria"/>
</dbReference>
<evidence type="ECO:0000256" key="3">
    <source>
        <dbReference type="ARBA" id="ARBA00022692"/>
    </source>
</evidence>
<keyword evidence="6" id="KW-1133">Transmembrane helix</keyword>
<dbReference type="SUPFAM" id="SSF49899">
    <property type="entry name" value="Concanavalin A-like lectins/glucanases"/>
    <property type="match status" value="1"/>
</dbReference>
<dbReference type="InterPro" id="IPR015919">
    <property type="entry name" value="Cadherin-like_sf"/>
</dbReference>
<dbReference type="InterPro" id="IPR013320">
    <property type="entry name" value="ConA-like_dom_sf"/>
</dbReference>
<dbReference type="GO" id="GO:0005509">
    <property type="term" value="F:calcium ion binding"/>
    <property type="evidence" value="ECO:0007669"/>
    <property type="project" value="InterPro"/>
</dbReference>
<keyword evidence="3" id="KW-0812">Transmembrane</keyword>
<evidence type="ECO:0000256" key="7">
    <source>
        <dbReference type="ARBA" id="ARBA00023136"/>
    </source>
</evidence>
<dbReference type="PROSITE" id="PS00018">
    <property type="entry name" value="EF_HAND_1"/>
    <property type="match status" value="1"/>
</dbReference>
<dbReference type="GO" id="GO:0016020">
    <property type="term" value="C:membrane"/>
    <property type="evidence" value="ECO:0007669"/>
    <property type="project" value="InterPro"/>
</dbReference>
<dbReference type="GO" id="GO:0030246">
    <property type="term" value="F:carbohydrate binding"/>
    <property type="evidence" value="ECO:0007669"/>
    <property type="project" value="InterPro"/>
</dbReference>
<dbReference type="GO" id="GO:0004553">
    <property type="term" value="F:hydrolase activity, hydrolyzing O-glycosyl compounds"/>
    <property type="evidence" value="ECO:0007669"/>
    <property type="project" value="InterPro"/>
</dbReference>
<dbReference type="Proteomes" id="UP000006844">
    <property type="component" value="Chromosome"/>
</dbReference>
<organism evidence="15 16">
    <name type="scientific">Terriglobus saanensis (strain ATCC BAA-1853 / DSM 23119 / SP1PR4)</name>
    <dbReference type="NCBI Taxonomy" id="401053"/>
    <lineage>
        <taxon>Bacteria</taxon>
        <taxon>Pseudomonadati</taxon>
        <taxon>Acidobacteriota</taxon>
        <taxon>Terriglobia</taxon>
        <taxon>Terriglobales</taxon>
        <taxon>Acidobacteriaceae</taxon>
        <taxon>Terriglobus</taxon>
    </lineage>
</organism>
<dbReference type="InterPro" id="IPR011047">
    <property type="entry name" value="Quinoprotein_ADH-like_sf"/>
</dbReference>
<keyword evidence="9" id="KW-0325">Glycoprotein</keyword>
<dbReference type="Gene3D" id="1.10.1330.10">
    <property type="entry name" value="Dockerin domain"/>
    <property type="match status" value="1"/>
</dbReference>
<dbReference type="InterPro" id="IPR002105">
    <property type="entry name" value="Dockerin_1_rpt"/>
</dbReference>
<keyword evidence="7" id="KW-0472">Membrane</keyword>
<dbReference type="SUPFAM" id="SSF63446">
    <property type="entry name" value="Type I dockerin domain"/>
    <property type="match status" value="1"/>
</dbReference>
<dbReference type="Pfam" id="PF11721">
    <property type="entry name" value="Malectin"/>
    <property type="match status" value="2"/>
</dbReference>
<dbReference type="eggNOG" id="COG4733">
    <property type="taxonomic scope" value="Bacteria"/>
</dbReference>
<dbReference type="InterPro" id="IPR006558">
    <property type="entry name" value="LamG-like"/>
</dbReference>
<feature type="domain" description="Dockerin" evidence="14">
    <location>
        <begin position="1042"/>
        <end position="1108"/>
    </location>
</feature>
<feature type="domain" description="Fibronectin type-III" evidence="13">
    <location>
        <begin position="1686"/>
        <end position="1778"/>
    </location>
</feature>
<feature type="domain" description="Fibronectin type-III" evidence="13">
    <location>
        <begin position="608"/>
        <end position="701"/>
    </location>
</feature>
<dbReference type="Gene3D" id="2.60.120.260">
    <property type="entry name" value="Galactose-binding domain-like"/>
    <property type="match status" value="1"/>
</dbReference>
<feature type="domain" description="F5/8 type C" evidence="12">
    <location>
        <begin position="1098"/>
        <end position="1246"/>
    </location>
</feature>
<evidence type="ECO:0000259" key="13">
    <source>
        <dbReference type="PROSITE" id="PS50853"/>
    </source>
</evidence>
<accession>E8V7Y0</accession>
<comment type="similarity">
    <text evidence="2">Belongs to the malectin family.</text>
</comment>
<evidence type="ECO:0000256" key="6">
    <source>
        <dbReference type="ARBA" id="ARBA00022989"/>
    </source>
</evidence>
<dbReference type="InterPro" id="IPR036439">
    <property type="entry name" value="Dockerin_dom_sf"/>
</dbReference>
<keyword evidence="16" id="KW-1185">Reference proteome</keyword>
<dbReference type="SUPFAM" id="SSF49265">
    <property type="entry name" value="Fibronectin type III"/>
    <property type="match status" value="3"/>
</dbReference>
<dbReference type="InterPro" id="IPR003961">
    <property type="entry name" value="FN3_dom"/>
</dbReference>
<dbReference type="InterPro" id="IPR018247">
    <property type="entry name" value="EF_Hand_1_Ca_BS"/>
</dbReference>
<evidence type="ECO:0000256" key="8">
    <source>
        <dbReference type="ARBA" id="ARBA00023157"/>
    </source>
</evidence>
<evidence type="ECO:0000256" key="10">
    <source>
        <dbReference type="ARBA" id="ARBA00023277"/>
    </source>
</evidence>
<dbReference type="InterPro" id="IPR021720">
    <property type="entry name" value="Malectin_dom"/>
</dbReference>
<dbReference type="InterPro" id="IPR039155">
    <property type="entry name" value="MLEC"/>
</dbReference>
<evidence type="ECO:0000256" key="2">
    <source>
        <dbReference type="ARBA" id="ARBA00009141"/>
    </source>
</evidence>
<dbReference type="InterPro" id="IPR000421">
    <property type="entry name" value="FA58C"/>
</dbReference>
<evidence type="ECO:0000256" key="4">
    <source>
        <dbReference type="ARBA" id="ARBA00022729"/>
    </source>
</evidence>
<dbReference type="CDD" id="cd00063">
    <property type="entry name" value="FN3"/>
    <property type="match status" value="2"/>
</dbReference>
<dbReference type="SUPFAM" id="SSF49313">
    <property type="entry name" value="Cadherin-like"/>
    <property type="match status" value="1"/>
</dbReference>
<dbReference type="PANTHER" id="PTHR13460:SF0">
    <property type="entry name" value="MALECTIN"/>
    <property type="match status" value="1"/>
</dbReference>
<reference evidence="15 16" key="1">
    <citation type="journal article" date="2012" name="Stand. Genomic Sci.">
        <title>Complete genome sequence of Terriglobus saanensis type strain SP1PR4(T), an Acidobacteria from tundra soil.</title>
        <authorList>
            <person name="Rawat S.R."/>
            <person name="Mannisto M.K."/>
            <person name="Starovoytov V."/>
            <person name="Goodwin L."/>
            <person name="Nolan M."/>
            <person name="Hauser L."/>
            <person name="Land M."/>
            <person name="Davenport K.W."/>
            <person name="Woyke T."/>
            <person name="Haggblom M.M."/>
        </authorList>
    </citation>
    <scope>NUCLEOTIDE SEQUENCE</scope>
    <source>
        <strain evidence="16">ATCC BAA-1853 / DSM 23119 / SP1PR4</strain>
    </source>
</reference>
<name>E8V7Y0_TERSS</name>
<dbReference type="eggNOG" id="COG2273">
    <property type="taxonomic scope" value="Bacteria"/>
</dbReference>
<dbReference type="STRING" id="401053.AciPR4_2101"/>
<evidence type="ECO:0000256" key="11">
    <source>
        <dbReference type="SAM" id="SignalP"/>
    </source>
</evidence>
<dbReference type="InterPro" id="IPR016134">
    <property type="entry name" value="Dockerin_dom"/>
</dbReference>
<dbReference type="RefSeq" id="WP_013568637.1">
    <property type="nucleotide sequence ID" value="NC_014963.1"/>
</dbReference>
<dbReference type="Pfam" id="PF00754">
    <property type="entry name" value="F5_F8_type_C"/>
    <property type="match status" value="1"/>
</dbReference>
<dbReference type="SMART" id="SM00060">
    <property type="entry name" value="FN3"/>
    <property type="match status" value="4"/>
</dbReference>
<dbReference type="EMBL" id="CP002467">
    <property type="protein sequence ID" value="ADV82904.1"/>
    <property type="molecule type" value="Genomic_DNA"/>
</dbReference>
<dbReference type="PROSITE" id="PS50853">
    <property type="entry name" value="FN3"/>
    <property type="match status" value="4"/>
</dbReference>
<dbReference type="Gene3D" id="2.40.10.480">
    <property type="match status" value="1"/>
</dbReference>
<evidence type="ECO:0000259" key="14">
    <source>
        <dbReference type="PROSITE" id="PS51766"/>
    </source>
</evidence>
<proteinExistence type="inferred from homology"/>
<dbReference type="eggNOG" id="COG2755">
    <property type="taxonomic scope" value="Bacteria"/>
</dbReference>
<dbReference type="KEGG" id="tsa:AciPR4_2101"/>
<dbReference type="PANTHER" id="PTHR13460">
    <property type="match status" value="1"/>
</dbReference>
<evidence type="ECO:0000313" key="16">
    <source>
        <dbReference type="Proteomes" id="UP000006844"/>
    </source>
</evidence>
<keyword evidence="10" id="KW-0119">Carbohydrate metabolism</keyword>
<evidence type="ECO:0000313" key="15">
    <source>
        <dbReference type="EMBL" id="ADV82904.1"/>
    </source>
</evidence>
<keyword evidence="5" id="KW-0256">Endoplasmic reticulum</keyword>
<feature type="chain" id="PRO_5003229322" evidence="11">
    <location>
        <begin position="21"/>
        <end position="1935"/>
    </location>
</feature>
<dbReference type="PROSITE" id="PS50022">
    <property type="entry name" value="FA58C_3"/>
    <property type="match status" value="1"/>
</dbReference>
<dbReference type="Pfam" id="PF00404">
    <property type="entry name" value="Dockerin_1"/>
    <property type="match status" value="1"/>
</dbReference>
<dbReference type="HOGENOM" id="CLU_235108_0_0_0"/>
<dbReference type="SUPFAM" id="SSF49785">
    <property type="entry name" value="Galactose-binding domain-like"/>
    <property type="match status" value="1"/>
</dbReference>
<sequence length="1935" mass="199388">MRPQSIPGFFVAFVATFVLASALMAQTAGPDITTWQVNPQHTGNNASETILTPANVGTTGNFGLLFTQVLDGQTYGQPLFLSAATLAKLPGSFSDAKSHNVVYVATEHNSIYAFDADADLQGANPNGTNSSPLWKANLTPAGATTVPQTDVSSSDILIELGITTTPVIDPVSGTIYVVAKVKNPAFTPTPYKQFLHALDVKTGLDKPGSPVVLDSTTISFDGTPFQKQNDLDPVTAPTGKIPFSALHEHLRSAMVLSQGILYLTYASHSDTQPYYGEILAFDASTLKLVKTFIATPNSGTVNGDPTQPPNKTDHAAGEAGIWQGGASPAIDDAGNLYFITGNGAWDQNGPTADWGESVLKLPVSLSGPIQISQQDTMDYFTPHDWQLLNDGFGMTGLPGGDRDLGGGGLLLLPDQPGNHTHLMVGGGKAGTLYLLDRDNLGGINANDGSAIQEIVEPNTNSIFNTPAFFNGSIYYAPGGNPVERRTLQLDEINSVVKFSDPPQTTGTNDTFANKGATVFISSNGTTNGIVWAVKSSLEAYDATNLSNHIFSSRTNVPGVANSGCTTAKFTTPTVTNGKAYLTCFNGTTNQGYLFAYGLFPAAPGTPAAPTNLTAQGISSSQITLSWTNNVPSGTAFAGFTIMRATSSTANFSTVGTSASNSTSFTDTGLAAGTTFFYKVVSTNSNGNSLSTNVASGTTFPLFQPSGLVAYWPMDDGPNATSVVDVTGNGHTATIPARDEALFSPEGYIGGAWAFHGTQSTDELIVADSPALQFTASQSFTLSAWVKVDNLTGAEQPVLIKSAGTSFPYGLLVNAANRWVFRGANGDLVGPPVTLGVWTNLALVQDALQAKRFIYVNGVQQSQTAAAQEADSPGTLIMGEETINNVVSGFQGEIDDARLYNIALPPATVTSLLAPPVLEAASLQAQGTAGTFGVTLYPGSAAQVESRVGSVPGSYTVALHFPVPVTGITATLGVQQGATQTAVGQVSSVTYDSTQTVATVALTGVQNVQALNLHLANFYAVNDVPGKETGVAVTIPGTADIPFNVLQGDVSGDRRVDQTDLNAVTSQVSGIPVTQTNAVMDVNCDGLINAQDLAIIQGQLGKSLNVQTDVNLALFKTTVALSTNAGNVPANAVDGIANDNSRWESTQKVDPEWLYIDLGASAQIDSVDIDWQNASAKNYVLEYSNDQTATPANWLPFATITNNPTGGGDVISHPQTAPAIGRFVRMTGTVRNTAFGYSIDEFRVFGFFVSDASTRIAPSITSSTTASGVVGSSFSYQITASQTPTSFGATGLPAGLSVNAAGLITGTPTTSGTTSVTITATNATGTGSGTLTITISAPVLQPPANLSAVGGTGQINLTWSASTGATTYSVFRGTASGVEAAFATNLAGTSYADTAVTNGTKYFYFVKAVNSNGSSTASNEVSAMPIPPIVVPSAPTGLTAIAGDSTVSLTWNASTGATSYNVLRGTTAGGENAAPIASNLTSTTFTDTTATNGTTYFYKVTATNTAGVSAQSNEVSTTPAQAASTAVTIYQIDAGSAAAVGSFSADQSSLVSGGTTSSTTNTVNTAGVAHAAPMQVYQTNRFGTFTYTIPALVPGNTYTVYLHFAETYFTATNQRVFDVTLNGLTVLSAFDIVQKAGGANIAVVQSFTATANSSGQILIGFIAGPHGVNNPQVNGIEIVSNGGSMPPPTAPTGLFPTGGNKQVSLSWTPGNGPTGSYQVSRGTTPGGEASTPIASGIAGTYFIDTTVTNLTTYYYTVKAMNAGGISSASNEVVVVPGKAVVGTPIYQIAAGSTAAGTAIAPFALDADFAGGNSSGTGNAIDTTTAVSPAPLAVYQHERSGGTFTYTLPNLTPGAKYTVRLHFAEFYWTAVGKRVFNVAINGLTVLPHFDIVATAGAANKAVIEEFTATADSAGNITVQYSPGSADQPKASAIEIYQ</sequence>
<dbReference type="GO" id="GO:0000272">
    <property type="term" value="P:polysaccharide catabolic process"/>
    <property type="evidence" value="ECO:0007669"/>
    <property type="project" value="InterPro"/>
</dbReference>
<evidence type="ECO:0000256" key="9">
    <source>
        <dbReference type="ARBA" id="ARBA00023180"/>
    </source>
</evidence>
<feature type="signal peptide" evidence="11">
    <location>
        <begin position="1"/>
        <end position="20"/>
    </location>
</feature>
<evidence type="ECO:0000256" key="5">
    <source>
        <dbReference type="ARBA" id="ARBA00022824"/>
    </source>
</evidence>
<dbReference type="Gene3D" id="2.60.120.430">
    <property type="entry name" value="Galactose-binding lectin"/>
    <property type="match status" value="2"/>
</dbReference>
<feature type="domain" description="Fibronectin type-III" evidence="13">
    <location>
        <begin position="1341"/>
        <end position="1428"/>
    </location>
</feature>
<dbReference type="eggNOG" id="COG1520">
    <property type="taxonomic scope" value="Bacteria"/>
</dbReference>